<dbReference type="AlphaFoldDB" id="A0A023PK02"/>
<dbReference type="InterPro" id="IPR036838">
    <property type="entry name" value="Ribosomal_uS10_dom_sf"/>
</dbReference>
<keyword evidence="5" id="KW-0496">Mitochondrion</keyword>
<organism evidence="5">
    <name type="scientific">Microchloropsis salina</name>
    <dbReference type="NCBI Taxonomy" id="2511165"/>
    <lineage>
        <taxon>Eukaryota</taxon>
        <taxon>Sar</taxon>
        <taxon>Stramenopiles</taxon>
        <taxon>Ochrophyta</taxon>
        <taxon>Eustigmatophyceae</taxon>
        <taxon>Eustigmatales</taxon>
        <taxon>Monodopsidaceae</taxon>
        <taxon>Microchloropsis</taxon>
    </lineage>
</organism>
<feature type="domain" description="Small ribosomal subunit protein uS10" evidence="4">
    <location>
        <begin position="10"/>
        <end position="104"/>
    </location>
</feature>
<dbReference type="EMBL" id="KJ410689">
    <property type="protein sequence ID" value="AHX25020.1"/>
    <property type="molecule type" value="Genomic_DNA"/>
</dbReference>
<evidence type="ECO:0000256" key="2">
    <source>
        <dbReference type="ARBA" id="ARBA00022980"/>
    </source>
</evidence>
<keyword evidence="2 5" id="KW-0689">Ribosomal protein</keyword>
<geneLocation type="mitochondrion" evidence="5"/>
<evidence type="ECO:0000313" key="5">
    <source>
        <dbReference type="EMBL" id="AHX25020.1"/>
    </source>
</evidence>
<dbReference type="GO" id="GO:0003735">
    <property type="term" value="F:structural constituent of ribosome"/>
    <property type="evidence" value="ECO:0007669"/>
    <property type="project" value="InterPro"/>
</dbReference>
<dbReference type="GO" id="GO:0006412">
    <property type="term" value="P:translation"/>
    <property type="evidence" value="ECO:0007669"/>
    <property type="project" value="InterPro"/>
</dbReference>
<evidence type="ECO:0000256" key="3">
    <source>
        <dbReference type="ARBA" id="ARBA00023274"/>
    </source>
</evidence>
<proteinExistence type="inferred from homology"/>
<dbReference type="InterPro" id="IPR001848">
    <property type="entry name" value="Ribosomal_uS10"/>
</dbReference>
<name>A0A023PK02_9STRA</name>
<evidence type="ECO:0000256" key="1">
    <source>
        <dbReference type="ARBA" id="ARBA00007102"/>
    </source>
</evidence>
<dbReference type="GO" id="GO:0005840">
    <property type="term" value="C:ribosome"/>
    <property type="evidence" value="ECO:0007669"/>
    <property type="project" value="UniProtKB-KW"/>
</dbReference>
<accession>A0A023PK02</accession>
<dbReference type="GO" id="GO:1990904">
    <property type="term" value="C:ribonucleoprotein complex"/>
    <property type="evidence" value="ECO:0007669"/>
    <property type="project" value="UniProtKB-KW"/>
</dbReference>
<sequence length="112" mass="13120">MKQYKESELLLRFQTHNKESSKHFVKTLKFLAKAKNLDFSFISMPIEIKKFTVLKSPHVNKKAKERYEIRLYNGLIVLKGAFLKNKLIHSIDANISSDLLVKVSFRYNQCSN</sequence>
<dbReference type="Pfam" id="PF00338">
    <property type="entry name" value="Ribosomal_S10"/>
    <property type="match status" value="1"/>
</dbReference>
<dbReference type="SMART" id="SM01403">
    <property type="entry name" value="Ribosomal_S10"/>
    <property type="match status" value="1"/>
</dbReference>
<dbReference type="InterPro" id="IPR027486">
    <property type="entry name" value="Ribosomal_uS10_dom"/>
</dbReference>
<gene>
    <name evidence="5" type="primary">rps10</name>
    <name evidence="5" type="ORF">NskMp00212</name>
</gene>
<keyword evidence="3" id="KW-0687">Ribonucleoprotein</keyword>
<evidence type="ECO:0000259" key="4">
    <source>
        <dbReference type="SMART" id="SM01403"/>
    </source>
</evidence>
<protein>
    <submittedName>
        <fullName evidence="5">30S ribosomal protein S10</fullName>
    </submittedName>
</protein>
<dbReference type="PANTHER" id="PTHR11700">
    <property type="entry name" value="30S RIBOSOMAL PROTEIN S10 FAMILY MEMBER"/>
    <property type="match status" value="1"/>
</dbReference>
<dbReference type="SUPFAM" id="SSF54999">
    <property type="entry name" value="Ribosomal protein S10"/>
    <property type="match status" value="1"/>
</dbReference>
<reference evidence="5" key="1">
    <citation type="journal article" date="2014" name="BMC Genomics">
        <title>A pangenomic analysis of the Nannochloropsis organellar genomes reveals novel genetic variations in key metabolic genes.</title>
        <authorList>
            <person name="Starkenburg S.R."/>
            <person name="Kwon K.J."/>
            <person name="Jha R.K."/>
            <person name="McKay C."/>
            <person name="Jacobs M."/>
            <person name="Chertkov O."/>
            <person name="Twary S."/>
            <person name="Rocap G."/>
            <person name="Cattolico R.A."/>
        </authorList>
    </citation>
    <scope>NUCLEOTIDE SEQUENCE</scope>
    <source>
        <strain evidence="5">CCMP1776</strain>
    </source>
</reference>
<dbReference type="Gene3D" id="3.30.70.600">
    <property type="entry name" value="Ribosomal protein S10 domain"/>
    <property type="match status" value="1"/>
</dbReference>
<comment type="similarity">
    <text evidence="1">Belongs to the universal ribosomal protein uS10 family.</text>
</comment>